<dbReference type="OrthoDB" id="9797528at2"/>
<dbReference type="Gene3D" id="1.10.4100.10">
    <property type="entry name" value="2-methylcitrate dehydratase PrpD"/>
    <property type="match status" value="1"/>
</dbReference>
<dbReference type="Pfam" id="PF03972">
    <property type="entry name" value="MmgE_PrpD_N"/>
    <property type="match status" value="1"/>
</dbReference>
<evidence type="ECO:0000256" key="1">
    <source>
        <dbReference type="ARBA" id="ARBA00006174"/>
    </source>
</evidence>
<feature type="domain" description="MmgE/PrpD N-terminal" evidence="2">
    <location>
        <begin position="10"/>
        <end position="244"/>
    </location>
</feature>
<dbReference type="AlphaFoldDB" id="A0A1X2F2V4"/>
<evidence type="ECO:0000313" key="4">
    <source>
        <dbReference type="EMBL" id="ORX12696.1"/>
    </source>
</evidence>
<dbReference type="RefSeq" id="WP_085146361.1">
    <property type="nucleotide sequence ID" value="NZ_JACKUA010000030.1"/>
</dbReference>
<dbReference type="PANTHER" id="PTHR16943">
    <property type="entry name" value="2-METHYLCITRATE DEHYDRATASE-RELATED"/>
    <property type="match status" value="1"/>
</dbReference>
<dbReference type="SUPFAM" id="SSF103378">
    <property type="entry name" value="2-methylcitrate dehydratase PrpD"/>
    <property type="match status" value="1"/>
</dbReference>
<evidence type="ECO:0000313" key="5">
    <source>
        <dbReference type="Proteomes" id="UP000193964"/>
    </source>
</evidence>
<reference evidence="4 5" key="1">
    <citation type="submission" date="2016-01" db="EMBL/GenBank/DDBJ databases">
        <title>The new phylogeny of the genus Mycobacterium.</title>
        <authorList>
            <person name="Tarcisio F."/>
            <person name="Conor M."/>
            <person name="Antonella G."/>
            <person name="Elisabetta G."/>
            <person name="Giulia F.S."/>
            <person name="Sara T."/>
            <person name="Anna F."/>
            <person name="Clotilde B."/>
            <person name="Roberto B."/>
            <person name="Veronica D.S."/>
            <person name="Fabio R."/>
            <person name="Monica P."/>
            <person name="Olivier J."/>
            <person name="Enrico T."/>
            <person name="Nicola S."/>
        </authorList>
    </citation>
    <scope>NUCLEOTIDE SEQUENCE [LARGE SCALE GENOMIC DNA]</scope>
    <source>
        <strain evidence="4 5">ATCC 700010</strain>
    </source>
</reference>
<accession>A0A1X2F2V4</accession>
<dbReference type="Gene3D" id="3.30.1330.120">
    <property type="entry name" value="2-methylcitrate dehydratase PrpD"/>
    <property type="match status" value="1"/>
</dbReference>
<comment type="similarity">
    <text evidence="1">Belongs to the PrpD family.</text>
</comment>
<dbReference type="InterPro" id="IPR042188">
    <property type="entry name" value="MmgE/PrpD_sf_2"/>
</dbReference>
<dbReference type="InterPro" id="IPR036148">
    <property type="entry name" value="MmgE/PrpD_sf"/>
</dbReference>
<protein>
    <submittedName>
        <fullName evidence="4">2-methylcitrate dehydratase</fullName>
    </submittedName>
</protein>
<proteinExistence type="inferred from homology"/>
<dbReference type="GO" id="GO:0016829">
    <property type="term" value="F:lyase activity"/>
    <property type="evidence" value="ECO:0007669"/>
    <property type="project" value="InterPro"/>
</dbReference>
<evidence type="ECO:0000259" key="2">
    <source>
        <dbReference type="Pfam" id="PF03972"/>
    </source>
</evidence>
<dbReference type="InterPro" id="IPR045337">
    <property type="entry name" value="MmgE_PrpD_C"/>
</dbReference>
<name>A0A1X2F2V4_9MYCO</name>
<dbReference type="Proteomes" id="UP000193964">
    <property type="component" value="Unassembled WGS sequence"/>
</dbReference>
<dbReference type="Pfam" id="PF19305">
    <property type="entry name" value="MmgE_PrpD_C"/>
    <property type="match status" value="1"/>
</dbReference>
<comment type="caution">
    <text evidence="4">The sequence shown here is derived from an EMBL/GenBank/DDBJ whole genome shotgun (WGS) entry which is preliminary data.</text>
</comment>
<dbReference type="InterPro" id="IPR045336">
    <property type="entry name" value="MmgE_PrpD_N"/>
</dbReference>
<gene>
    <name evidence="4" type="ORF">AWC31_31410</name>
</gene>
<sequence>MTVSKFLAERVGEFVAGTTVRDVPDEVLDRARHLILDAVGIAFASTGYPFSGVAREALVPFGRGEHAVIGMSDRLSARDAATLNGILIHGMDFDDTHLESVAHTTSAVLPAVMSAAVETGASTRELLLAYVLGVEVTARVGIGAVGGMHAVGFHPTAIGGAFGAAVAVGRLSGLDTTRLATAQGVVGSMAAGLMEFLEDGSWTKRLHPGWAAACGITAASFARAGWVGPPAVYEGRFGLYKTHLATVATRPDAVAEDLGATWELLRSAVKPYPVCHLNHAFIDSGLALRAEYQIRTQDIEEITAAIHPVSRKIVCEPAEAKWEPRSEYDAKFSLPYEVAAALVRGRFTLAELEEDALQDREILALARKVRVIDDAESAYPDAYSGALEIRLADGRVVHHREQINRGHELRPLSNDEIVAKFRENIGRVADTVTADRVQRAVLSLGDDGPAVAFVDACRALG</sequence>
<evidence type="ECO:0000259" key="3">
    <source>
        <dbReference type="Pfam" id="PF19305"/>
    </source>
</evidence>
<dbReference type="InterPro" id="IPR042183">
    <property type="entry name" value="MmgE/PrpD_sf_1"/>
</dbReference>
<organism evidence="4 5">
    <name type="scientific">Mycolicibacterium wolinskyi</name>
    <dbReference type="NCBI Taxonomy" id="59750"/>
    <lineage>
        <taxon>Bacteria</taxon>
        <taxon>Bacillati</taxon>
        <taxon>Actinomycetota</taxon>
        <taxon>Actinomycetes</taxon>
        <taxon>Mycobacteriales</taxon>
        <taxon>Mycobacteriaceae</taxon>
        <taxon>Mycolicibacterium</taxon>
    </lineage>
</organism>
<feature type="domain" description="MmgE/PrpD C-terminal" evidence="3">
    <location>
        <begin position="272"/>
        <end position="444"/>
    </location>
</feature>
<dbReference type="PANTHER" id="PTHR16943:SF8">
    <property type="entry name" value="2-METHYLCITRATE DEHYDRATASE"/>
    <property type="match status" value="1"/>
</dbReference>
<dbReference type="InterPro" id="IPR005656">
    <property type="entry name" value="MmgE_PrpD"/>
</dbReference>
<dbReference type="EMBL" id="LQQA01000029">
    <property type="protein sequence ID" value="ORX12696.1"/>
    <property type="molecule type" value="Genomic_DNA"/>
</dbReference>